<sequence>MGSPRHINIEDCALLIVNMQNDFLDKITSFECPRCREIVPNLQKFKHDMKFFRVPVIYTKELHRPGMVDYGKELSKEGEEHCIEGTKGAEIVSELTPDEDDHVILKRRHSGFYATDLEILLRGLKKNTIILAGVPTNICYYATALDAHQLNFNIIAVPDCTAPSKGVDKEPFLRSIEKVVGEVMSSQEIKERFHMMVEEP</sequence>
<dbReference type="FunCoup" id="B2A6S0">
    <property type="interactions" value="8"/>
</dbReference>
<keyword evidence="2 4" id="KW-0378">Hydrolase</keyword>
<dbReference type="EMBL" id="CP001034">
    <property type="protein sequence ID" value="ACB84201.1"/>
    <property type="molecule type" value="Genomic_DNA"/>
</dbReference>
<dbReference type="Gene3D" id="3.40.50.850">
    <property type="entry name" value="Isochorismatase-like"/>
    <property type="match status" value="1"/>
</dbReference>
<dbReference type="STRING" id="457570.Nther_0606"/>
<comment type="similarity">
    <text evidence="1">Belongs to the isochorismatase family.</text>
</comment>
<evidence type="ECO:0000256" key="1">
    <source>
        <dbReference type="ARBA" id="ARBA00006336"/>
    </source>
</evidence>
<name>B2A6S0_NATTJ</name>
<dbReference type="Pfam" id="PF00857">
    <property type="entry name" value="Isochorismatase"/>
    <property type="match status" value="1"/>
</dbReference>
<keyword evidence="5" id="KW-1185">Reference proteome</keyword>
<reference evidence="4 5" key="2">
    <citation type="journal article" date="2011" name="J. Bacteriol.">
        <title>Complete genome sequence of the anaerobic, halophilic alkalithermophile Natranaerobius thermophilus JW/NM-WN-LF.</title>
        <authorList>
            <person name="Zhao B."/>
            <person name="Mesbah N.M."/>
            <person name="Dalin E."/>
            <person name="Goodwin L."/>
            <person name="Nolan M."/>
            <person name="Pitluck S."/>
            <person name="Chertkov O."/>
            <person name="Brettin T.S."/>
            <person name="Han J."/>
            <person name="Larimer F.W."/>
            <person name="Land M.L."/>
            <person name="Hauser L."/>
            <person name="Kyrpides N."/>
            <person name="Wiegel J."/>
        </authorList>
    </citation>
    <scope>NUCLEOTIDE SEQUENCE [LARGE SCALE GENOMIC DNA]</scope>
    <source>
        <strain evidence="5">ATCC BAA-1301 / DSM 18059 / JW/NM-WN-LF</strain>
    </source>
</reference>
<dbReference type="KEGG" id="nth:Nther_0606"/>
<protein>
    <submittedName>
        <fullName evidence="4">Isochorismatase hydrolase</fullName>
    </submittedName>
</protein>
<dbReference type="InterPro" id="IPR000868">
    <property type="entry name" value="Isochorismatase-like_dom"/>
</dbReference>
<organism evidence="4 5">
    <name type="scientific">Natranaerobius thermophilus (strain ATCC BAA-1301 / DSM 18059 / JW/NM-WN-LF)</name>
    <dbReference type="NCBI Taxonomy" id="457570"/>
    <lineage>
        <taxon>Bacteria</taxon>
        <taxon>Bacillati</taxon>
        <taxon>Bacillota</taxon>
        <taxon>Clostridia</taxon>
        <taxon>Natranaerobiales</taxon>
        <taxon>Natranaerobiaceae</taxon>
        <taxon>Natranaerobius</taxon>
    </lineage>
</organism>
<dbReference type="AlphaFoldDB" id="B2A6S0"/>
<feature type="domain" description="Isochorismatase-like" evidence="3">
    <location>
        <begin position="12"/>
        <end position="188"/>
    </location>
</feature>
<dbReference type="InterPro" id="IPR036380">
    <property type="entry name" value="Isochorismatase-like_sf"/>
</dbReference>
<accession>B2A6S0</accession>
<dbReference type="SUPFAM" id="SSF52499">
    <property type="entry name" value="Isochorismatase-like hydrolases"/>
    <property type="match status" value="1"/>
</dbReference>
<dbReference type="PANTHER" id="PTHR43540:SF6">
    <property type="entry name" value="ISOCHORISMATASE-LIKE DOMAIN-CONTAINING PROTEIN"/>
    <property type="match status" value="1"/>
</dbReference>
<dbReference type="RefSeq" id="WP_012447086.1">
    <property type="nucleotide sequence ID" value="NC_010718.1"/>
</dbReference>
<dbReference type="InterPro" id="IPR050272">
    <property type="entry name" value="Isochorismatase-like_hydrls"/>
</dbReference>
<reference evidence="4 5" key="1">
    <citation type="submission" date="2008-04" db="EMBL/GenBank/DDBJ databases">
        <title>Complete sequence of chromosome of Natranaerobius thermophilus JW/NM-WN-LF.</title>
        <authorList>
            <consortium name="US DOE Joint Genome Institute"/>
            <person name="Copeland A."/>
            <person name="Lucas S."/>
            <person name="Lapidus A."/>
            <person name="Glavina del Rio T."/>
            <person name="Dalin E."/>
            <person name="Tice H."/>
            <person name="Bruce D."/>
            <person name="Goodwin L."/>
            <person name="Pitluck S."/>
            <person name="Chertkov O."/>
            <person name="Brettin T."/>
            <person name="Detter J.C."/>
            <person name="Han C."/>
            <person name="Kuske C.R."/>
            <person name="Schmutz J."/>
            <person name="Larimer F."/>
            <person name="Land M."/>
            <person name="Hauser L."/>
            <person name="Kyrpides N."/>
            <person name="Lykidis A."/>
            <person name="Mesbah N.M."/>
            <person name="Wiegel J."/>
        </authorList>
    </citation>
    <scope>NUCLEOTIDE SEQUENCE [LARGE SCALE GENOMIC DNA]</scope>
    <source>
        <strain evidence="5">ATCC BAA-1301 / DSM 18059 / JW/NM-WN-LF</strain>
    </source>
</reference>
<evidence type="ECO:0000256" key="2">
    <source>
        <dbReference type="ARBA" id="ARBA00022801"/>
    </source>
</evidence>
<dbReference type="GO" id="GO:0016787">
    <property type="term" value="F:hydrolase activity"/>
    <property type="evidence" value="ECO:0007669"/>
    <property type="project" value="UniProtKB-KW"/>
</dbReference>
<dbReference type="InParanoid" id="B2A6S0"/>
<dbReference type="OrthoDB" id="9796485at2"/>
<dbReference type="eggNOG" id="COG1335">
    <property type="taxonomic scope" value="Bacteria"/>
</dbReference>
<evidence type="ECO:0000313" key="5">
    <source>
        <dbReference type="Proteomes" id="UP000001683"/>
    </source>
</evidence>
<gene>
    <name evidence="4" type="ordered locus">Nther_0606</name>
</gene>
<dbReference type="HOGENOM" id="CLU_068979_8_4_9"/>
<dbReference type="Proteomes" id="UP000001683">
    <property type="component" value="Chromosome"/>
</dbReference>
<proteinExistence type="inferred from homology"/>
<dbReference type="CDD" id="cd00431">
    <property type="entry name" value="cysteine_hydrolases"/>
    <property type="match status" value="1"/>
</dbReference>
<evidence type="ECO:0000313" key="4">
    <source>
        <dbReference type="EMBL" id="ACB84201.1"/>
    </source>
</evidence>
<evidence type="ECO:0000259" key="3">
    <source>
        <dbReference type="Pfam" id="PF00857"/>
    </source>
</evidence>
<dbReference type="PANTHER" id="PTHR43540">
    <property type="entry name" value="PEROXYUREIDOACRYLATE/UREIDOACRYLATE AMIDOHYDROLASE-RELATED"/>
    <property type="match status" value="1"/>
</dbReference>